<dbReference type="Pfam" id="PF00262">
    <property type="entry name" value="Calreticulin"/>
    <property type="match status" value="2"/>
</dbReference>
<keyword evidence="4" id="KW-0479">Metal-binding</keyword>
<evidence type="ECO:0000256" key="14">
    <source>
        <dbReference type="SAM" id="MobiDB-lite"/>
    </source>
</evidence>
<keyword evidence="16" id="KW-1185">Reference proteome</keyword>
<evidence type="ECO:0000256" key="5">
    <source>
        <dbReference type="ARBA" id="ARBA00022729"/>
    </source>
</evidence>
<feature type="chain" id="PRO_5008811135" description="Calreticulin" evidence="13">
    <location>
        <begin position="21"/>
        <end position="420"/>
    </location>
</feature>
<keyword evidence="6" id="KW-0430">Lectin</keyword>
<feature type="disulfide bond" evidence="12">
    <location>
        <begin position="113"/>
        <end position="145"/>
    </location>
</feature>
<name>A0A1D1VQC6_RAMVA</name>
<feature type="region of interest" description="Disordered" evidence="14">
    <location>
        <begin position="219"/>
        <end position="242"/>
    </location>
</feature>
<dbReference type="InterPro" id="IPR009033">
    <property type="entry name" value="Calreticulin/calnexin_P_dom_sf"/>
</dbReference>
<evidence type="ECO:0000256" key="8">
    <source>
        <dbReference type="ARBA" id="ARBA00022824"/>
    </source>
</evidence>
<keyword evidence="8 13" id="KW-0256">Endoplasmic reticulum</keyword>
<evidence type="ECO:0000313" key="15">
    <source>
        <dbReference type="EMBL" id="GAV03161.1"/>
    </source>
</evidence>
<dbReference type="PRINTS" id="PR00626">
    <property type="entry name" value="CALRETICULIN"/>
</dbReference>
<dbReference type="OrthoDB" id="10057424at2759"/>
<dbReference type="PANTHER" id="PTHR11073">
    <property type="entry name" value="CALRETICULIN AND CALNEXIN"/>
    <property type="match status" value="1"/>
</dbReference>
<evidence type="ECO:0000256" key="12">
    <source>
        <dbReference type="PIRSR" id="PIRSR601580-3"/>
    </source>
</evidence>
<comment type="caution">
    <text evidence="15">The sequence shown here is derived from an EMBL/GenBank/DDBJ whole genome shotgun (WGS) entry which is preliminary data.</text>
</comment>
<dbReference type="AlphaFoldDB" id="A0A1D1VQC6"/>
<feature type="compositionally biased region" description="Basic and acidic residues" evidence="14">
    <location>
        <begin position="231"/>
        <end position="242"/>
    </location>
</feature>
<gene>
    <name evidence="15" type="primary">RvY_13629-1</name>
    <name evidence="15" type="synonym">RvY_13629.1</name>
    <name evidence="15" type="ORF">RvY_13629</name>
</gene>
<keyword evidence="9" id="KW-0862">Zinc</keyword>
<dbReference type="GO" id="GO:0006457">
    <property type="term" value="P:protein folding"/>
    <property type="evidence" value="ECO:0007669"/>
    <property type="project" value="InterPro"/>
</dbReference>
<keyword evidence="5 13" id="KW-0732">Signal</keyword>
<dbReference type="GO" id="GO:0036503">
    <property type="term" value="P:ERAD pathway"/>
    <property type="evidence" value="ECO:0007669"/>
    <property type="project" value="TreeGrafter"/>
</dbReference>
<evidence type="ECO:0000256" key="3">
    <source>
        <dbReference type="ARBA" id="ARBA00015837"/>
    </source>
</evidence>
<dbReference type="GO" id="GO:0051082">
    <property type="term" value="F:unfolded protein binding"/>
    <property type="evidence" value="ECO:0007669"/>
    <property type="project" value="InterPro"/>
</dbReference>
<dbReference type="FunFam" id="2.10.250.10:FF:000002">
    <property type="entry name" value="Calreticulin"/>
    <property type="match status" value="1"/>
</dbReference>
<accession>A0A1D1VQC6</accession>
<evidence type="ECO:0000256" key="6">
    <source>
        <dbReference type="ARBA" id="ARBA00022734"/>
    </source>
</evidence>
<dbReference type="Gene3D" id="2.10.250.10">
    <property type="entry name" value="Calreticulin/calnexin, P domain"/>
    <property type="match status" value="1"/>
</dbReference>
<dbReference type="SUPFAM" id="SSF49899">
    <property type="entry name" value="Concanavalin A-like lectins/glucanases"/>
    <property type="match status" value="1"/>
</dbReference>
<sequence length="420" mass="49674">MVFKEKRVFALIFLASSVFCEVFFEENFNDPSWRKRWITTSQRYYNGKPFGNFNWTASTYDANDKSIMTTDDNSHYAISTTIRKFSNRGKSLVIQFTVKFQTRNTADYDAKYCAAAFLKLFSPDHDPKKLNGDSPYLIRFGPDTCPTANRIQADIFYKNKMWIHAPRDYDKKIYVYTPMPFIPDDSHTHLYQLVFHPNLTYEKRVDGKLIVEESGHMEHGWQTHPPRRLRKDQPKPSENEWDEREYILDPEDKKPADWDAHQYVPDPYAKRPDDWKDDVDGEWEHPIIRNPKYKEEWKPRAIKNPKYKGLWQAEEYDNPDYKEDPDLYVIPEVGAVGFENWQETSGVVYDNVMITDDLEYATSVALPIQKKAYEAEYKVFAEKCEQERIRKVAERKKIEKDHKRLNTIAAASNPSRHDEL</sequence>
<comment type="similarity">
    <text evidence="2 13">Belongs to the calreticulin family.</text>
</comment>
<organism evidence="15 16">
    <name type="scientific">Ramazzottius varieornatus</name>
    <name type="common">Water bear</name>
    <name type="synonym">Tardigrade</name>
    <dbReference type="NCBI Taxonomy" id="947166"/>
    <lineage>
        <taxon>Eukaryota</taxon>
        <taxon>Metazoa</taxon>
        <taxon>Ecdysozoa</taxon>
        <taxon>Tardigrada</taxon>
        <taxon>Eutardigrada</taxon>
        <taxon>Parachela</taxon>
        <taxon>Hypsibioidea</taxon>
        <taxon>Ramazzottiidae</taxon>
        <taxon>Ramazzottius</taxon>
    </lineage>
</organism>
<evidence type="ECO:0000256" key="7">
    <source>
        <dbReference type="ARBA" id="ARBA00022737"/>
    </source>
</evidence>
<dbReference type="EMBL" id="BDGG01000009">
    <property type="protein sequence ID" value="GAV03161.1"/>
    <property type="molecule type" value="Genomic_DNA"/>
</dbReference>
<dbReference type="InterPro" id="IPR001580">
    <property type="entry name" value="Calret/calnex"/>
</dbReference>
<dbReference type="GO" id="GO:0005509">
    <property type="term" value="F:calcium ion binding"/>
    <property type="evidence" value="ECO:0007669"/>
    <property type="project" value="InterPro"/>
</dbReference>
<reference evidence="15 16" key="1">
    <citation type="journal article" date="2016" name="Nat. Commun.">
        <title>Extremotolerant tardigrade genome and improved radiotolerance of human cultured cells by tardigrade-unique protein.</title>
        <authorList>
            <person name="Hashimoto T."/>
            <person name="Horikawa D.D."/>
            <person name="Saito Y."/>
            <person name="Kuwahara H."/>
            <person name="Kozuka-Hata H."/>
            <person name="Shin-I T."/>
            <person name="Minakuchi Y."/>
            <person name="Ohishi K."/>
            <person name="Motoyama A."/>
            <person name="Aizu T."/>
            <person name="Enomoto A."/>
            <person name="Kondo K."/>
            <person name="Tanaka S."/>
            <person name="Hara Y."/>
            <person name="Koshikawa S."/>
            <person name="Sagara H."/>
            <person name="Miura T."/>
            <person name="Yokobori S."/>
            <person name="Miyagawa K."/>
            <person name="Suzuki Y."/>
            <person name="Kubo T."/>
            <person name="Oyama M."/>
            <person name="Kohara Y."/>
            <person name="Fujiyama A."/>
            <person name="Arakawa K."/>
            <person name="Katayama T."/>
            <person name="Toyoda A."/>
            <person name="Kunieda T."/>
        </authorList>
    </citation>
    <scope>NUCLEOTIDE SEQUENCE [LARGE SCALE GENOMIC DNA]</scope>
    <source>
        <strain evidence="15 16">YOKOZUNA-1</strain>
    </source>
</reference>
<evidence type="ECO:0000256" key="4">
    <source>
        <dbReference type="ARBA" id="ARBA00022723"/>
    </source>
</evidence>
<dbReference type="InterPro" id="IPR013320">
    <property type="entry name" value="ConA-like_dom_sf"/>
</dbReference>
<proteinExistence type="inferred from homology"/>
<dbReference type="Proteomes" id="UP000186922">
    <property type="component" value="Unassembled WGS sequence"/>
</dbReference>
<dbReference type="GO" id="GO:0030246">
    <property type="term" value="F:carbohydrate binding"/>
    <property type="evidence" value="ECO:0007669"/>
    <property type="project" value="UniProtKB-KW"/>
</dbReference>
<evidence type="ECO:0000313" key="16">
    <source>
        <dbReference type="Proteomes" id="UP000186922"/>
    </source>
</evidence>
<evidence type="ECO:0000256" key="10">
    <source>
        <dbReference type="ARBA" id="ARBA00022837"/>
    </source>
</evidence>
<dbReference type="Gene3D" id="2.60.120.200">
    <property type="match status" value="1"/>
</dbReference>
<dbReference type="STRING" id="947166.A0A1D1VQC6"/>
<evidence type="ECO:0000256" key="2">
    <source>
        <dbReference type="ARBA" id="ARBA00010983"/>
    </source>
</evidence>
<evidence type="ECO:0000256" key="9">
    <source>
        <dbReference type="ARBA" id="ARBA00022833"/>
    </source>
</evidence>
<keyword evidence="12" id="KW-1015">Disulfide bond</keyword>
<keyword evidence="10" id="KW-0106">Calcium</keyword>
<evidence type="ECO:0000256" key="13">
    <source>
        <dbReference type="RuleBase" id="RU362126"/>
    </source>
</evidence>
<keyword evidence="7" id="KW-0677">Repeat</keyword>
<dbReference type="PANTHER" id="PTHR11073:SF2">
    <property type="entry name" value="CALRETICULIN"/>
    <property type="match status" value="1"/>
</dbReference>
<keyword evidence="11 13" id="KW-0143">Chaperone</keyword>
<protein>
    <recommendedName>
        <fullName evidence="3">Calreticulin</fullName>
    </recommendedName>
</protein>
<dbReference type="SUPFAM" id="SSF63887">
    <property type="entry name" value="P-domain of calnexin/calreticulin"/>
    <property type="match status" value="1"/>
</dbReference>
<feature type="signal peptide" evidence="13">
    <location>
        <begin position="1"/>
        <end position="20"/>
    </location>
</feature>
<dbReference type="GO" id="GO:0005789">
    <property type="term" value="C:endoplasmic reticulum membrane"/>
    <property type="evidence" value="ECO:0007669"/>
    <property type="project" value="TreeGrafter"/>
</dbReference>
<dbReference type="GO" id="GO:0005788">
    <property type="term" value="C:endoplasmic reticulum lumen"/>
    <property type="evidence" value="ECO:0007669"/>
    <property type="project" value="UniProtKB-SubCell"/>
</dbReference>
<evidence type="ECO:0000256" key="1">
    <source>
        <dbReference type="ARBA" id="ARBA00004319"/>
    </source>
</evidence>
<comment type="subcellular location">
    <subcellularLocation>
        <location evidence="1">Endoplasmic reticulum lumen</location>
    </subcellularLocation>
</comment>
<evidence type="ECO:0000256" key="11">
    <source>
        <dbReference type="ARBA" id="ARBA00023186"/>
    </source>
</evidence>